<evidence type="ECO:0000256" key="7">
    <source>
        <dbReference type="SAM" id="Phobius"/>
    </source>
</evidence>
<dbReference type="RefSeq" id="WP_146480232.1">
    <property type="nucleotide sequence ID" value="NZ_CP042266.1"/>
</dbReference>
<proteinExistence type="predicted"/>
<dbReference type="Proteomes" id="UP000320580">
    <property type="component" value="Chromosome"/>
</dbReference>
<keyword evidence="10" id="KW-1185">Reference proteome</keyword>
<feature type="domain" description="RDD" evidence="8">
    <location>
        <begin position="112"/>
        <end position="255"/>
    </location>
</feature>
<dbReference type="InterPro" id="IPR010432">
    <property type="entry name" value="RDD"/>
</dbReference>
<feature type="compositionally biased region" description="Gly residues" evidence="6">
    <location>
        <begin position="69"/>
        <end position="82"/>
    </location>
</feature>
<dbReference type="InterPro" id="IPR051791">
    <property type="entry name" value="Pra-immunoreactive"/>
</dbReference>
<protein>
    <submittedName>
        <fullName evidence="9">RDD family protein</fullName>
    </submittedName>
</protein>
<dbReference type="PANTHER" id="PTHR36115:SF4">
    <property type="entry name" value="MEMBRANE PROTEIN"/>
    <property type="match status" value="1"/>
</dbReference>
<comment type="subcellular location">
    <subcellularLocation>
        <location evidence="1">Cell membrane</location>
        <topology evidence="1">Multi-pass membrane protein</topology>
    </subcellularLocation>
</comment>
<reference evidence="9 10" key="1">
    <citation type="submission" date="2019-07" db="EMBL/GenBank/DDBJ databases">
        <authorList>
            <person name="Zhu P."/>
        </authorList>
    </citation>
    <scope>NUCLEOTIDE SEQUENCE [LARGE SCALE GENOMIC DNA]</scope>
    <source>
        <strain evidence="9 10">SSL-25</strain>
    </source>
</reference>
<evidence type="ECO:0000259" key="8">
    <source>
        <dbReference type="Pfam" id="PF06271"/>
    </source>
</evidence>
<dbReference type="Pfam" id="PF06271">
    <property type="entry name" value="RDD"/>
    <property type="match status" value="1"/>
</dbReference>
<feature type="transmembrane region" description="Helical" evidence="7">
    <location>
        <begin position="125"/>
        <end position="144"/>
    </location>
</feature>
<sequence length="271" mass="27977">MSNDQPPPSGWGDPGRDRPSDDDPFAKRPPGPGGQSGGSEPPPPPPPPPPPGGQEPPPPPPGPPPGSPYGPGQGGPYGGAGGTPPPPYGGSPYGGGPYGGTPDPLAGMPPLADFGRRLAARVIDALIIFIPLFIISLLAGGWSSGNSGDDWNDITSDLNTGRQWLWSLISLVAYVGYDTLMVRKTGQTVGKKLLKLRVAMLNDGSTPNTGASFTRAAVLWVPALVCCFCVWWLVIIITILADKPYRQGLHDKAAKTVVVTVPDGTGPGTTV</sequence>
<evidence type="ECO:0000256" key="5">
    <source>
        <dbReference type="ARBA" id="ARBA00023136"/>
    </source>
</evidence>
<evidence type="ECO:0000256" key="6">
    <source>
        <dbReference type="SAM" id="MobiDB-lite"/>
    </source>
</evidence>
<feature type="transmembrane region" description="Helical" evidence="7">
    <location>
        <begin position="164"/>
        <end position="182"/>
    </location>
</feature>
<evidence type="ECO:0000256" key="2">
    <source>
        <dbReference type="ARBA" id="ARBA00022475"/>
    </source>
</evidence>
<evidence type="ECO:0000256" key="1">
    <source>
        <dbReference type="ARBA" id="ARBA00004651"/>
    </source>
</evidence>
<organism evidence="9 10">
    <name type="scientific">Streptomyces qinzhouensis</name>
    <dbReference type="NCBI Taxonomy" id="2599401"/>
    <lineage>
        <taxon>Bacteria</taxon>
        <taxon>Bacillati</taxon>
        <taxon>Actinomycetota</taxon>
        <taxon>Actinomycetes</taxon>
        <taxon>Kitasatosporales</taxon>
        <taxon>Streptomycetaceae</taxon>
        <taxon>Streptomyces</taxon>
    </lineage>
</organism>
<dbReference type="EMBL" id="CP042266">
    <property type="protein sequence ID" value="QDY76942.1"/>
    <property type="molecule type" value="Genomic_DNA"/>
</dbReference>
<dbReference type="KEGG" id="sqz:FQU76_10875"/>
<evidence type="ECO:0000313" key="10">
    <source>
        <dbReference type="Proteomes" id="UP000320580"/>
    </source>
</evidence>
<dbReference type="GO" id="GO:0005886">
    <property type="term" value="C:plasma membrane"/>
    <property type="evidence" value="ECO:0007669"/>
    <property type="project" value="UniProtKB-SubCell"/>
</dbReference>
<gene>
    <name evidence="9" type="ORF">FQU76_10875</name>
</gene>
<keyword evidence="3 7" id="KW-0812">Transmembrane</keyword>
<feature type="compositionally biased region" description="Pro residues" evidence="6">
    <location>
        <begin position="40"/>
        <end position="68"/>
    </location>
</feature>
<feature type="compositionally biased region" description="Basic and acidic residues" evidence="6">
    <location>
        <begin position="14"/>
        <end position="26"/>
    </location>
</feature>
<keyword evidence="4 7" id="KW-1133">Transmembrane helix</keyword>
<name>A0A5B8IFN2_9ACTN</name>
<dbReference type="AlphaFoldDB" id="A0A5B8IFN2"/>
<evidence type="ECO:0000313" key="9">
    <source>
        <dbReference type="EMBL" id="QDY76942.1"/>
    </source>
</evidence>
<feature type="region of interest" description="Disordered" evidence="6">
    <location>
        <begin position="1"/>
        <end position="101"/>
    </location>
</feature>
<keyword evidence="2" id="KW-1003">Cell membrane</keyword>
<evidence type="ECO:0000256" key="4">
    <source>
        <dbReference type="ARBA" id="ARBA00022989"/>
    </source>
</evidence>
<accession>A0A5B8IFN2</accession>
<keyword evidence="5 7" id="KW-0472">Membrane</keyword>
<evidence type="ECO:0000256" key="3">
    <source>
        <dbReference type="ARBA" id="ARBA00022692"/>
    </source>
</evidence>
<dbReference type="OrthoDB" id="9774993at2"/>
<feature type="transmembrane region" description="Helical" evidence="7">
    <location>
        <begin position="217"/>
        <end position="241"/>
    </location>
</feature>
<dbReference type="PANTHER" id="PTHR36115">
    <property type="entry name" value="PROLINE-RICH ANTIGEN HOMOLOG-RELATED"/>
    <property type="match status" value="1"/>
</dbReference>